<dbReference type="GO" id="GO:0008745">
    <property type="term" value="F:N-acetylmuramoyl-L-alanine amidase activity"/>
    <property type="evidence" value="ECO:0007669"/>
    <property type="project" value="UniProtKB-EC"/>
</dbReference>
<evidence type="ECO:0000313" key="4">
    <source>
        <dbReference type="EMBL" id="RUM18056.1"/>
    </source>
</evidence>
<name>A0A432PA77_9HYPH</name>
<keyword evidence="5" id="KW-1185">Reference proteome</keyword>
<dbReference type="EC" id="3.5.1.28" evidence="2"/>
<accession>A0A432PA77</accession>
<proteinExistence type="predicted"/>
<dbReference type="Gene3D" id="2.30.30.40">
    <property type="entry name" value="SH3 Domains"/>
    <property type="match status" value="1"/>
</dbReference>
<dbReference type="PROSITE" id="PS51781">
    <property type="entry name" value="SH3B"/>
    <property type="match status" value="1"/>
</dbReference>
<protein>
    <recommendedName>
        <fullName evidence="2">N-acetylmuramoyl-L-alanine amidase</fullName>
        <ecNumber evidence="2">3.5.1.28</ecNumber>
    </recommendedName>
</protein>
<dbReference type="SUPFAM" id="SSF51445">
    <property type="entry name" value="(Trans)glycosidases"/>
    <property type="match status" value="1"/>
</dbReference>
<dbReference type="InterPro" id="IPR013423">
    <property type="entry name" value="CHP02594"/>
</dbReference>
<reference evidence="5" key="1">
    <citation type="submission" date="2018-11" db="EMBL/GenBank/DDBJ databases">
        <title>Rhizobium chutanense sp. nov., isolated from root nodules of Phaseolus vulgaris in China.</title>
        <authorList>
            <person name="Huo Y."/>
        </authorList>
    </citation>
    <scope>NUCLEOTIDE SEQUENCE [LARGE SCALE GENOMIC DNA]</scope>
    <source>
        <strain evidence="5">CCBAU 65647</strain>
    </source>
</reference>
<dbReference type="InterPro" id="IPR015020">
    <property type="entry name" value="Rv2525c-like_Glyco_Hydro-like"/>
</dbReference>
<dbReference type="AlphaFoldDB" id="A0A432PA77"/>
<dbReference type="Pfam" id="PF08924">
    <property type="entry name" value="Rv2525c_GlyHyd-like"/>
    <property type="match status" value="1"/>
</dbReference>
<gene>
    <name evidence="4" type="ORF">EFQ99_33665</name>
</gene>
<evidence type="ECO:0000256" key="1">
    <source>
        <dbReference type="ARBA" id="ARBA00001561"/>
    </source>
</evidence>
<evidence type="ECO:0000259" key="3">
    <source>
        <dbReference type="PROSITE" id="PS51781"/>
    </source>
</evidence>
<dbReference type="Gene3D" id="3.90.1720.10">
    <property type="entry name" value="endopeptidase domain like (from Nostoc punctiforme)"/>
    <property type="match status" value="1"/>
</dbReference>
<dbReference type="NCBIfam" id="TIGR02594">
    <property type="entry name" value="TIGR02594 family protein"/>
    <property type="match status" value="1"/>
</dbReference>
<dbReference type="InterPro" id="IPR003646">
    <property type="entry name" value="SH3-like_bac-type"/>
</dbReference>
<comment type="caution">
    <text evidence="4">The sequence shown here is derived from an EMBL/GenBank/DDBJ whole genome shotgun (WGS) entry which is preliminary data.</text>
</comment>
<dbReference type="SMART" id="SM00287">
    <property type="entry name" value="SH3b"/>
    <property type="match status" value="1"/>
</dbReference>
<dbReference type="SUPFAM" id="SSF54001">
    <property type="entry name" value="Cysteine proteinases"/>
    <property type="match status" value="1"/>
</dbReference>
<dbReference type="Pfam" id="PF05257">
    <property type="entry name" value="CHAP"/>
    <property type="match status" value="1"/>
</dbReference>
<dbReference type="InterPro" id="IPR007921">
    <property type="entry name" value="CHAP_dom"/>
</dbReference>
<sequence length="461" mass="49715">MGRAMHKVIDSPWELGHCANELKASGVETVIRYYNHSNSTRLPQKRIEKAEYDDILEAGLSLAVVFQQRGGAGGNIGDLDAETGERDSGRALALAETYGQPENSAIYFAVDHDYYKAADLASIKAYFGAVSSALRGKYRVGVYGSGTVGAAVRQAGFVDFIWLAASTGWSGTRDMLATDQWALYQVYPPLAFQGVSYDGNIVGGRWKDFGQFRADAEGAIALGASRRLAAAIERHSELAEVSATGGLNLRRGPGESFAVERALPLGTPVTILERNGDWAKVDLDGDGTVDGYMHASFLKVMSGGFPIEEAIGRRPYDVARAELERGVAEVAGSGNNPRIVMYHKSTNHWSGTDDSVAWCSSFVNFCVEQAGMIGTNRQDARSWRDWGDDVSENPREGDIAVFARGPMNGSDGHVGFLVADDGGPTVKILGGNQSNSVCYQNYPKDGNLGSTRYRLLGIRRG</sequence>
<evidence type="ECO:0000256" key="2">
    <source>
        <dbReference type="ARBA" id="ARBA00011901"/>
    </source>
</evidence>
<evidence type="ECO:0000313" key="5">
    <source>
        <dbReference type="Proteomes" id="UP000278823"/>
    </source>
</evidence>
<dbReference type="Pfam" id="PF08239">
    <property type="entry name" value="SH3_3"/>
    <property type="match status" value="1"/>
</dbReference>
<dbReference type="EMBL" id="RJTH01000029">
    <property type="protein sequence ID" value="RUM18056.1"/>
    <property type="molecule type" value="Genomic_DNA"/>
</dbReference>
<feature type="domain" description="SH3b" evidence="3">
    <location>
        <begin position="236"/>
        <end position="302"/>
    </location>
</feature>
<comment type="catalytic activity">
    <reaction evidence="1">
        <text>Hydrolyzes the link between N-acetylmuramoyl residues and L-amino acid residues in certain cell-wall glycopeptides.</text>
        <dbReference type="EC" id="3.5.1.28"/>
    </reaction>
</comment>
<dbReference type="Gene3D" id="3.20.20.80">
    <property type="entry name" value="Glycosidases"/>
    <property type="match status" value="1"/>
</dbReference>
<dbReference type="InterPro" id="IPR038765">
    <property type="entry name" value="Papain-like_cys_pep_sf"/>
</dbReference>
<dbReference type="Proteomes" id="UP000278823">
    <property type="component" value="Unassembled WGS sequence"/>
</dbReference>
<dbReference type="InterPro" id="IPR017853">
    <property type="entry name" value="GH"/>
</dbReference>
<organism evidence="4 5">
    <name type="scientific">Rhizobium vallis</name>
    <dbReference type="NCBI Taxonomy" id="634290"/>
    <lineage>
        <taxon>Bacteria</taxon>
        <taxon>Pseudomonadati</taxon>
        <taxon>Pseudomonadota</taxon>
        <taxon>Alphaproteobacteria</taxon>
        <taxon>Hyphomicrobiales</taxon>
        <taxon>Rhizobiaceae</taxon>
        <taxon>Rhizobium/Agrobacterium group</taxon>
        <taxon>Rhizobium</taxon>
    </lineage>
</organism>